<organism evidence="9 10">
    <name type="scientific">Thelonectria olida</name>
    <dbReference type="NCBI Taxonomy" id="1576542"/>
    <lineage>
        <taxon>Eukaryota</taxon>
        <taxon>Fungi</taxon>
        <taxon>Dikarya</taxon>
        <taxon>Ascomycota</taxon>
        <taxon>Pezizomycotina</taxon>
        <taxon>Sordariomycetes</taxon>
        <taxon>Hypocreomycetidae</taxon>
        <taxon>Hypocreales</taxon>
        <taxon>Nectriaceae</taxon>
        <taxon>Thelonectria</taxon>
    </lineage>
</organism>
<comment type="pathway">
    <text evidence="2">Glycan metabolism; L-arabinan degradation.</text>
</comment>
<accession>A0A9P8VQ48</accession>
<name>A0A9P8VQ48_9HYPO</name>
<sequence>MRPHIASHNWPRVANTLKPGAPLAKPNLVNVRDSGVIRGGWGIHGQLLRNNGFQGDSPDLTAYGAVGSVTLAVDTDYLLSTAITDSLKVDLASDATRTVRFYNKGYLYVPVKGDYEGDVELSLYGPRGTVYGSKTISISINSSSWTYYDTSFSSSQSYESNNLWSPTFDASAIARSSLYFDLVQMFPVTYHERYNGLQKDVAEYLEQMKPSFLRFPRGNNLEGQTIASHWKWNETIGPVHLRPSRERDWGYPNTDALGLIEYMLWCVDMDMEPLLAVWAGFSLGGETVTGDALKPYMDDILNEMEFLLGDTNTTYGVLRAEYSHSDPFSLNCIEIGNEDFLVCDTYASRFTDIYDAIHKAYPDIQFIASTMEADCLPSTLPSDAWVDEHHYLSPGDFVASFNEWDNVDRTTGYGILVDKYASTTGNDGSTTYWSNVQGSVSEAVYMIGMERDSDVVKMASFAPSLEHYDMAQWSPDLFGVNSTVGSITGNASSWVQYLFSTNRGDTILPVTSGSDFGPVYGVASSKSSSTFYVKLANCGDTDQSVTVKFADESFDGDATLSTVSSSELVANYPGILSVTPQDKMVSGSAADGYTFVLPAWGVGVLAVDV</sequence>
<evidence type="ECO:0000313" key="10">
    <source>
        <dbReference type="Proteomes" id="UP000777438"/>
    </source>
</evidence>
<evidence type="ECO:0000313" key="9">
    <source>
        <dbReference type="EMBL" id="KAH6869328.1"/>
    </source>
</evidence>
<protein>
    <recommendedName>
        <fullName evidence="4">non-reducing end alpha-L-arabinofuranosidase</fullName>
        <ecNumber evidence="4">3.2.1.55</ecNumber>
    </recommendedName>
</protein>
<evidence type="ECO:0000256" key="7">
    <source>
        <dbReference type="ARBA" id="ARBA00023180"/>
    </source>
</evidence>
<reference evidence="9 10" key="1">
    <citation type="journal article" date="2021" name="Nat. Commun.">
        <title>Genetic determinants of endophytism in the Arabidopsis root mycobiome.</title>
        <authorList>
            <person name="Mesny F."/>
            <person name="Miyauchi S."/>
            <person name="Thiergart T."/>
            <person name="Pickel B."/>
            <person name="Atanasova L."/>
            <person name="Karlsson M."/>
            <person name="Huettel B."/>
            <person name="Barry K.W."/>
            <person name="Haridas S."/>
            <person name="Chen C."/>
            <person name="Bauer D."/>
            <person name="Andreopoulos W."/>
            <person name="Pangilinan J."/>
            <person name="LaButti K."/>
            <person name="Riley R."/>
            <person name="Lipzen A."/>
            <person name="Clum A."/>
            <person name="Drula E."/>
            <person name="Henrissat B."/>
            <person name="Kohler A."/>
            <person name="Grigoriev I.V."/>
            <person name="Martin F.M."/>
            <person name="Hacquard S."/>
        </authorList>
    </citation>
    <scope>NUCLEOTIDE SEQUENCE [LARGE SCALE GENOMIC DNA]</scope>
    <source>
        <strain evidence="9 10">MPI-CAGE-CH-0241</strain>
    </source>
</reference>
<dbReference type="PANTHER" id="PTHR31776:SF0">
    <property type="entry name" value="ALPHA-L-ARABINOFURANOSIDASE 1"/>
    <property type="match status" value="1"/>
</dbReference>
<dbReference type="InterPro" id="IPR010720">
    <property type="entry name" value="Alpha-L-AF_C"/>
</dbReference>
<evidence type="ECO:0000256" key="5">
    <source>
        <dbReference type="ARBA" id="ARBA00022729"/>
    </source>
</evidence>
<dbReference type="AlphaFoldDB" id="A0A9P8VQ48"/>
<dbReference type="OrthoDB" id="406864at2759"/>
<comment type="catalytic activity">
    <reaction evidence="1">
        <text>Hydrolysis of terminal non-reducing alpha-L-arabinofuranoside residues in alpha-L-arabinosides.</text>
        <dbReference type="EC" id="3.2.1.55"/>
    </reaction>
</comment>
<dbReference type="GO" id="GO:0046556">
    <property type="term" value="F:alpha-L-arabinofuranosidase activity"/>
    <property type="evidence" value="ECO:0007669"/>
    <property type="project" value="UniProtKB-EC"/>
</dbReference>
<evidence type="ECO:0000256" key="6">
    <source>
        <dbReference type="ARBA" id="ARBA00022801"/>
    </source>
</evidence>
<comment type="similarity">
    <text evidence="3">Belongs to the glycosyl hydrolase 51 family.</text>
</comment>
<dbReference type="SUPFAM" id="SSF51445">
    <property type="entry name" value="(Trans)glycosidases"/>
    <property type="match status" value="1"/>
</dbReference>
<evidence type="ECO:0000256" key="4">
    <source>
        <dbReference type="ARBA" id="ARBA00012670"/>
    </source>
</evidence>
<dbReference type="EMBL" id="JAGPYM010000074">
    <property type="protein sequence ID" value="KAH6869328.1"/>
    <property type="molecule type" value="Genomic_DNA"/>
</dbReference>
<dbReference type="InterPro" id="IPR051563">
    <property type="entry name" value="Glycosyl_Hydrolase_51"/>
</dbReference>
<evidence type="ECO:0000259" key="8">
    <source>
        <dbReference type="SMART" id="SM00813"/>
    </source>
</evidence>
<evidence type="ECO:0000256" key="2">
    <source>
        <dbReference type="ARBA" id="ARBA00004834"/>
    </source>
</evidence>
<dbReference type="EC" id="3.2.1.55" evidence="4"/>
<proteinExistence type="inferred from homology"/>
<dbReference type="InterPro" id="IPR017853">
    <property type="entry name" value="GH"/>
</dbReference>
<gene>
    <name evidence="9" type="ORF">B0T10DRAFT_533899</name>
</gene>
<feature type="domain" description="Alpha-L-arabinofuranosidase C-terminal" evidence="8">
    <location>
        <begin position="418"/>
        <end position="601"/>
    </location>
</feature>
<keyword evidence="6" id="KW-0378">Hydrolase</keyword>
<evidence type="ECO:0000256" key="3">
    <source>
        <dbReference type="ARBA" id="ARBA00007186"/>
    </source>
</evidence>
<dbReference type="SMART" id="SM00813">
    <property type="entry name" value="Alpha-L-AF_C"/>
    <property type="match status" value="1"/>
</dbReference>
<dbReference type="InterPro" id="IPR055235">
    <property type="entry name" value="ASD1_cat"/>
</dbReference>
<dbReference type="Proteomes" id="UP000777438">
    <property type="component" value="Unassembled WGS sequence"/>
</dbReference>
<evidence type="ECO:0000256" key="1">
    <source>
        <dbReference type="ARBA" id="ARBA00001462"/>
    </source>
</evidence>
<keyword evidence="7" id="KW-0325">Glycoprotein</keyword>
<dbReference type="Pfam" id="PF06964">
    <property type="entry name" value="Alpha-L-AF_C"/>
    <property type="match status" value="1"/>
</dbReference>
<dbReference type="Gene3D" id="3.20.20.80">
    <property type="entry name" value="Glycosidases"/>
    <property type="match status" value="1"/>
</dbReference>
<dbReference type="Pfam" id="PF22848">
    <property type="entry name" value="ASD1_dom"/>
    <property type="match status" value="1"/>
</dbReference>
<keyword evidence="5" id="KW-0732">Signal</keyword>
<dbReference type="GO" id="GO:0046373">
    <property type="term" value="P:L-arabinose metabolic process"/>
    <property type="evidence" value="ECO:0007669"/>
    <property type="project" value="InterPro"/>
</dbReference>
<comment type="caution">
    <text evidence="9">The sequence shown here is derived from an EMBL/GenBank/DDBJ whole genome shotgun (WGS) entry which is preliminary data.</text>
</comment>
<dbReference type="PANTHER" id="PTHR31776">
    <property type="entry name" value="ALPHA-L-ARABINOFURANOSIDASE 1"/>
    <property type="match status" value="1"/>
</dbReference>
<keyword evidence="10" id="KW-1185">Reference proteome</keyword>